<accession>A0ABW4A664</accession>
<gene>
    <name evidence="1" type="ORF">ACFQ5G_12155</name>
</gene>
<protein>
    <submittedName>
        <fullName evidence="1">Uncharacterized protein</fullName>
    </submittedName>
</protein>
<proteinExistence type="predicted"/>
<organism evidence="1 2">
    <name type="scientific">Actinoplanes sichuanensis</name>
    <dbReference type="NCBI Taxonomy" id="512349"/>
    <lineage>
        <taxon>Bacteria</taxon>
        <taxon>Bacillati</taxon>
        <taxon>Actinomycetota</taxon>
        <taxon>Actinomycetes</taxon>
        <taxon>Micromonosporales</taxon>
        <taxon>Micromonosporaceae</taxon>
        <taxon>Actinoplanes</taxon>
    </lineage>
</organism>
<sequence length="145" mass="16630">MKTEIDLSSDAATVVNPAQVAELLLLLKSRWNDDWQEVGQDLPAWLTSSLSPVRTREEAEEWLAKWRAAPDPDAFERETGWTVKSWLHWFSFKNDLWSIGDAHVSDDGLRLTIVLDHDDSPFPYEALRWLAWVAGLKVGREVRVS</sequence>
<evidence type="ECO:0000313" key="2">
    <source>
        <dbReference type="Proteomes" id="UP001597183"/>
    </source>
</evidence>
<dbReference type="RefSeq" id="WP_317794843.1">
    <property type="nucleotide sequence ID" value="NZ_AP028461.1"/>
</dbReference>
<comment type="caution">
    <text evidence="1">The sequence shown here is derived from an EMBL/GenBank/DDBJ whole genome shotgun (WGS) entry which is preliminary data.</text>
</comment>
<dbReference type="Proteomes" id="UP001597183">
    <property type="component" value="Unassembled WGS sequence"/>
</dbReference>
<evidence type="ECO:0000313" key="1">
    <source>
        <dbReference type="EMBL" id="MFD1366097.1"/>
    </source>
</evidence>
<keyword evidence="2" id="KW-1185">Reference proteome</keyword>
<dbReference type="EMBL" id="JBHTMK010000015">
    <property type="protein sequence ID" value="MFD1366097.1"/>
    <property type="molecule type" value="Genomic_DNA"/>
</dbReference>
<name>A0ABW4A664_9ACTN</name>
<reference evidence="2" key="1">
    <citation type="journal article" date="2019" name="Int. J. Syst. Evol. Microbiol.">
        <title>The Global Catalogue of Microorganisms (GCM) 10K type strain sequencing project: providing services to taxonomists for standard genome sequencing and annotation.</title>
        <authorList>
            <consortium name="The Broad Institute Genomics Platform"/>
            <consortium name="The Broad Institute Genome Sequencing Center for Infectious Disease"/>
            <person name="Wu L."/>
            <person name="Ma J."/>
        </authorList>
    </citation>
    <scope>NUCLEOTIDE SEQUENCE [LARGE SCALE GENOMIC DNA]</scope>
    <source>
        <strain evidence="2">CCM 7526</strain>
    </source>
</reference>